<dbReference type="PANTHER" id="PTHR33336:SF1">
    <property type="entry name" value="(4S)-4-HYDROXY-5-PHOSPHONOOXYPENTANE-2,3-DIONE ISOMERASE"/>
    <property type="match status" value="1"/>
</dbReference>
<evidence type="ECO:0000313" key="2">
    <source>
        <dbReference type="EMBL" id="MDU9002904.1"/>
    </source>
</evidence>
<dbReference type="InterPro" id="IPR011008">
    <property type="entry name" value="Dimeric_a/b-barrel"/>
</dbReference>
<evidence type="ECO:0000259" key="1">
    <source>
        <dbReference type="PROSITE" id="PS51725"/>
    </source>
</evidence>
<dbReference type="PANTHER" id="PTHR33336">
    <property type="entry name" value="QUINOL MONOOXYGENASE YGIN-RELATED"/>
    <property type="match status" value="1"/>
</dbReference>
<protein>
    <submittedName>
        <fullName evidence="2">Quinol monooxygenase</fullName>
        <ecNumber evidence="2">1.-.-.-</ecNumber>
    </submittedName>
</protein>
<dbReference type="InterPro" id="IPR050744">
    <property type="entry name" value="AI-2_Isomerase_LsrG"/>
</dbReference>
<dbReference type="InterPro" id="IPR007138">
    <property type="entry name" value="ABM_dom"/>
</dbReference>
<proteinExistence type="predicted"/>
<organism evidence="2 3">
    <name type="scientific">Sedimentitalea todarodis</name>
    <dbReference type="NCBI Taxonomy" id="1631240"/>
    <lineage>
        <taxon>Bacteria</taxon>
        <taxon>Pseudomonadati</taxon>
        <taxon>Pseudomonadota</taxon>
        <taxon>Alphaproteobacteria</taxon>
        <taxon>Rhodobacterales</taxon>
        <taxon>Paracoccaceae</taxon>
        <taxon>Sedimentitalea</taxon>
    </lineage>
</organism>
<accession>A0ABU3V9Q8</accession>
<gene>
    <name evidence="2" type="ORF">QO231_03425</name>
</gene>
<dbReference type="Proteomes" id="UP001255416">
    <property type="component" value="Unassembled WGS sequence"/>
</dbReference>
<dbReference type="EC" id="1.-.-.-" evidence="2"/>
<dbReference type="Gene3D" id="3.30.70.100">
    <property type="match status" value="1"/>
</dbReference>
<dbReference type="PROSITE" id="PS51725">
    <property type="entry name" value="ABM"/>
    <property type="match status" value="1"/>
</dbReference>
<dbReference type="SUPFAM" id="SSF54909">
    <property type="entry name" value="Dimeric alpha+beta barrel"/>
    <property type="match status" value="1"/>
</dbReference>
<dbReference type="RefSeq" id="WP_316773371.1">
    <property type="nucleotide sequence ID" value="NZ_JASMWN010000002.1"/>
</dbReference>
<name>A0ABU3V9Q8_9RHOB</name>
<dbReference type="Pfam" id="PF03992">
    <property type="entry name" value="ABM"/>
    <property type="match status" value="1"/>
</dbReference>
<keyword evidence="2" id="KW-0503">Monooxygenase</keyword>
<comment type="caution">
    <text evidence="2">The sequence shown here is derived from an EMBL/GenBank/DDBJ whole genome shotgun (WGS) entry which is preliminary data.</text>
</comment>
<keyword evidence="3" id="KW-1185">Reference proteome</keyword>
<evidence type="ECO:0000313" key="3">
    <source>
        <dbReference type="Proteomes" id="UP001255416"/>
    </source>
</evidence>
<reference evidence="3" key="1">
    <citation type="submission" date="2023-05" db="EMBL/GenBank/DDBJ databases">
        <title>Sedimentitalea sp. nov. JM2-8.</title>
        <authorList>
            <person name="Huang J."/>
        </authorList>
    </citation>
    <scope>NUCLEOTIDE SEQUENCE [LARGE SCALE GENOMIC DNA]</scope>
    <source>
        <strain evidence="3">KHS03</strain>
    </source>
</reference>
<dbReference type="GO" id="GO:0004497">
    <property type="term" value="F:monooxygenase activity"/>
    <property type="evidence" value="ECO:0007669"/>
    <property type="project" value="UniProtKB-KW"/>
</dbReference>
<feature type="domain" description="ABM" evidence="1">
    <location>
        <begin position="2"/>
        <end position="92"/>
    </location>
</feature>
<keyword evidence="2" id="KW-0560">Oxidoreductase</keyword>
<sequence length="96" mass="10967">MFAVVVTFRIKPEYNGAFLPEMLQNAATSLAMESGCHRFDVCTDSARPEEVFLYELYEDRSAFDTHSTSSHFVEFDAKVARMVTSKEVRTYDQVPT</sequence>
<dbReference type="EMBL" id="JASMWN010000002">
    <property type="protein sequence ID" value="MDU9002904.1"/>
    <property type="molecule type" value="Genomic_DNA"/>
</dbReference>